<dbReference type="GO" id="GO:0000976">
    <property type="term" value="F:transcription cis-regulatory region binding"/>
    <property type="evidence" value="ECO:0007669"/>
    <property type="project" value="TreeGrafter"/>
</dbReference>
<dbReference type="AlphaFoldDB" id="A0AA88Y9H6"/>
<dbReference type="InterPro" id="IPR049624">
    <property type="entry name" value="FOXN1_4"/>
</dbReference>
<dbReference type="SMART" id="SM00339">
    <property type="entry name" value="FH"/>
    <property type="match status" value="1"/>
</dbReference>
<dbReference type="InterPro" id="IPR036390">
    <property type="entry name" value="WH_DNA-bd_sf"/>
</dbReference>
<keyword evidence="3 6" id="KW-0238">DNA-binding</keyword>
<dbReference type="PRINTS" id="PR00053">
    <property type="entry name" value="FORKHEAD"/>
</dbReference>
<comment type="subcellular location">
    <subcellularLocation>
        <location evidence="6">Nucleus</location>
    </subcellularLocation>
</comment>
<dbReference type="InterPro" id="IPR036388">
    <property type="entry name" value="WH-like_DNA-bd_sf"/>
</dbReference>
<reference evidence="8" key="1">
    <citation type="submission" date="2019-08" db="EMBL/GenBank/DDBJ databases">
        <title>The improved chromosome-level genome for the pearl oyster Pinctada fucata martensii using PacBio sequencing and Hi-C.</title>
        <authorList>
            <person name="Zheng Z."/>
        </authorList>
    </citation>
    <scope>NUCLEOTIDE SEQUENCE</scope>
    <source>
        <strain evidence="8">ZZ-2019</strain>
        <tissue evidence="8">Adductor muscle</tissue>
    </source>
</reference>
<evidence type="ECO:0000256" key="2">
    <source>
        <dbReference type="ARBA" id="ARBA00023015"/>
    </source>
</evidence>
<feature type="DNA-binding region" description="Fork-head" evidence="6">
    <location>
        <begin position="220"/>
        <end position="266"/>
    </location>
</feature>
<dbReference type="Gene3D" id="1.10.10.10">
    <property type="entry name" value="Winged helix-like DNA-binding domain superfamily/Winged helix DNA-binding domain"/>
    <property type="match status" value="1"/>
</dbReference>
<evidence type="ECO:0000259" key="7">
    <source>
        <dbReference type="PROSITE" id="PS50039"/>
    </source>
</evidence>
<protein>
    <recommendedName>
        <fullName evidence="7">Fork-head domain-containing protein</fullName>
    </recommendedName>
</protein>
<dbReference type="Pfam" id="PF00250">
    <property type="entry name" value="Forkhead"/>
    <property type="match status" value="1"/>
</dbReference>
<dbReference type="InterPro" id="IPR001766">
    <property type="entry name" value="Fork_head_dom"/>
</dbReference>
<sequence length="451" mass="50359">MMSMAFCNPGDMDFLCDQVSMDPHDLQGEMERILQNSDFLHSEDSNQGNSAFDFDTNGQNTIDEWISNIHWSDVAKIQQNLMDNSFEIENNNPNLLVNPQAVMPIQLTPAYHSSPKKSHYGHQMTVKSEPQDEESTLKIENVVSLNPLAQGGHTYGQQITEQNNNRISNRNVAQNSPVLVEHLQNRSIFAPKTTVSTVTLSSLQSQKMVRTQQQERVFPKPVYSYSCLIAMALKNSRKGSLPVSEIYNFMTEHFPYFKTAPDGWKSMAIQRRDVYGHLNPAKIEKMEEEIAKHRKKDLEAIRSSMSKPEKLELIEAGKAGPVGGSRDDPPSPEPLTPIIRKTVSKEKKELMEINIMDSNLTLDQPLPELNLQNGIWDDLPTDIKIEPIATTSTGTQPQIVTLSAISSLPSTITIANGNIYQGGYNCSSPLISQQSTTPTSQVPSYIVATQI</sequence>
<evidence type="ECO:0000256" key="5">
    <source>
        <dbReference type="ARBA" id="ARBA00023242"/>
    </source>
</evidence>
<evidence type="ECO:0000313" key="8">
    <source>
        <dbReference type="EMBL" id="KAK3101212.1"/>
    </source>
</evidence>
<evidence type="ECO:0000256" key="1">
    <source>
        <dbReference type="ARBA" id="ARBA00022473"/>
    </source>
</evidence>
<gene>
    <name evidence="8" type="ORF">FSP39_001806</name>
</gene>
<accession>A0AA88Y9H6</accession>
<proteinExistence type="predicted"/>
<dbReference type="GO" id="GO:0000981">
    <property type="term" value="F:DNA-binding transcription factor activity, RNA polymerase II-specific"/>
    <property type="evidence" value="ECO:0007669"/>
    <property type="project" value="TreeGrafter"/>
</dbReference>
<dbReference type="Proteomes" id="UP001186944">
    <property type="component" value="Unassembled WGS sequence"/>
</dbReference>
<keyword evidence="1" id="KW-0217">Developmental protein</keyword>
<dbReference type="PROSITE" id="PS50039">
    <property type="entry name" value="FORK_HEAD_3"/>
    <property type="match status" value="1"/>
</dbReference>
<evidence type="ECO:0000256" key="6">
    <source>
        <dbReference type="PROSITE-ProRule" id="PRU00089"/>
    </source>
</evidence>
<organism evidence="8 9">
    <name type="scientific">Pinctada imbricata</name>
    <name type="common">Atlantic pearl-oyster</name>
    <name type="synonym">Pinctada martensii</name>
    <dbReference type="NCBI Taxonomy" id="66713"/>
    <lineage>
        <taxon>Eukaryota</taxon>
        <taxon>Metazoa</taxon>
        <taxon>Spiralia</taxon>
        <taxon>Lophotrochozoa</taxon>
        <taxon>Mollusca</taxon>
        <taxon>Bivalvia</taxon>
        <taxon>Autobranchia</taxon>
        <taxon>Pteriomorphia</taxon>
        <taxon>Pterioida</taxon>
        <taxon>Pterioidea</taxon>
        <taxon>Pteriidae</taxon>
        <taxon>Pinctada</taxon>
    </lineage>
</organism>
<dbReference type="SUPFAM" id="SSF46785">
    <property type="entry name" value="Winged helix' DNA-binding domain"/>
    <property type="match status" value="1"/>
</dbReference>
<dbReference type="EMBL" id="VSWD01000005">
    <property type="protein sequence ID" value="KAK3101212.1"/>
    <property type="molecule type" value="Genomic_DNA"/>
</dbReference>
<keyword evidence="2" id="KW-0805">Transcription regulation</keyword>
<comment type="caution">
    <text evidence="8">The sequence shown here is derived from an EMBL/GenBank/DDBJ whole genome shotgun (WGS) entry which is preliminary data.</text>
</comment>
<dbReference type="GO" id="GO:0005634">
    <property type="term" value="C:nucleus"/>
    <property type="evidence" value="ECO:0007669"/>
    <property type="project" value="UniProtKB-SubCell"/>
</dbReference>
<keyword evidence="9" id="KW-1185">Reference proteome</keyword>
<name>A0AA88Y9H6_PINIB</name>
<evidence type="ECO:0000256" key="3">
    <source>
        <dbReference type="ARBA" id="ARBA00023125"/>
    </source>
</evidence>
<evidence type="ECO:0000256" key="4">
    <source>
        <dbReference type="ARBA" id="ARBA00023163"/>
    </source>
</evidence>
<dbReference type="PANTHER" id="PTHR46721">
    <property type="entry name" value="FORKHEAD BOX PROTEIN N1"/>
    <property type="match status" value="1"/>
</dbReference>
<feature type="domain" description="Fork-head" evidence="7">
    <location>
        <begin position="220"/>
        <end position="266"/>
    </location>
</feature>
<keyword evidence="4" id="KW-0804">Transcription</keyword>
<evidence type="ECO:0000313" key="9">
    <source>
        <dbReference type="Proteomes" id="UP001186944"/>
    </source>
</evidence>
<keyword evidence="5 6" id="KW-0539">Nucleus</keyword>
<dbReference type="PANTHER" id="PTHR46721:SF3">
    <property type="entry name" value="FORKHEAD BOX N1"/>
    <property type="match status" value="1"/>
</dbReference>